<dbReference type="Proteomes" id="UP000504635">
    <property type="component" value="Unplaced"/>
</dbReference>
<dbReference type="PANTHER" id="PTHR24064">
    <property type="entry name" value="SOLUTE CARRIER FAMILY 22 MEMBER"/>
    <property type="match status" value="1"/>
</dbReference>
<dbReference type="GO" id="GO:0016020">
    <property type="term" value="C:membrane"/>
    <property type="evidence" value="ECO:0007669"/>
    <property type="project" value="UniProtKB-SubCell"/>
</dbReference>
<feature type="transmembrane region" description="Helical" evidence="5">
    <location>
        <begin position="441"/>
        <end position="464"/>
    </location>
</feature>
<keyword evidence="3 5" id="KW-1133">Transmembrane helix</keyword>
<keyword evidence="2 5" id="KW-0812">Transmembrane</keyword>
<gene>
    <name evidence="8 9 10 11" type="primary">LOC115884083</name>
</gene>
<evidence type="ECO:0000259" key="6">
    <source>
        <dbReference type="PROSITE" id="PS50850"/>
    </source>
</evidence>
<feature type="transmembrane region" description="Helical" evidence="5">
    <location>
        <begin position="476"/>
        <end position="497"/>
    </location>
</feature>
<dbReference type="KEGG" id="soy:115884083"/>
<proteinExistence type="predicted"/>
<dbReference type="PROSITE" id="PS50850">
    <property type="entry name" value="MFS"/>
    <property type="match status" value="1"/>
</dbReference>
<dbReference type="RefSeq" id="XP_030758424.1">
    <property type="nucleotide sequence ID" value="XM_030902564.1"/>
</dbReference>
<dbReference type="AlphaFoldDB" id="A0A6J2Y5W1"/>
<evidence type="ECO:0000313" key="10">
    <source>
        <dbReference type="RefSeq" id="XP_030758426.1"/>
    </source>
</evidence>
<feature type="transmembrane region" description="Helical" evidence="5">
    <location>
        <begin position="210"/>
        <end position="231"/>
    </location>
</feature>
<dbReference type="InterPro" id="IPR020846">
    <property type="entry name" value="MFS_dom"/>
</dbReference>
<accession>A0A6J2Y5W1</accession>
<reference evidence="8 9" key="1">
    <citation type="submission" date="2025-04" db="UniProtKB">
        <authorList>
            <consortium name="RefSeq"/>
        </authorList>
    </citation>
    <scope>IDENTIFICATION</scope>
    <source>
        <tissue evidence="8 9">Gonads</tissue>
    </source>
</reference>
<feature type="domain" description="Major facilitator superfamily (MFS) profile" evidence="6">
    <location>
        <begin position="94"/>
        <end position="529"/>
    </location>
</feature>
<dbReference type="SUPFAM" id="SSF103473">
    <property type="entry name" value="MFS general substrate transporter"/>
    <property type="match status" value="1"/>
</dbReference>
<comment type="subcellular location">
    <subcellularLocation>
        <location evidence="1">Membrane</location>
        <topology evidence="1">Multi-pass membrane protein</topology>
    </subcellularLocation>
</comment>
<dbReference type="CDD" id="cd17317">
    <property type="entry name" value="MFS_SLC22"/>
    <property type="match status" value="1"/>
</dbReference>
<evidence type="ECO:0000256" key="2">
    <source>
        <dbReference type="ARBA" id="ARBA00022692"/>
    </source>
</evidence>
<feature type="transmembrane region" description="Helical" evidence="5">
    <location>
        <begin position="148"/>
        <end position="169"/>
    </location>
</feature>
<dbReference type="OrthoDB" id="2544694at2759"/>
<feature type="transmembrane region" description="Helical" evidence="5">
    <location>
        <begin position="238"/>
        <end position="259"/>
    </location>
</feature>
<dbReference type="Pfam" id="PF00083">
    <property type="entry name" value="Sugar_tr"/>
    <property type="match status" value="1"/>
</dbReference>
<dbReference type="RefSeq" id="XP_030758425.1">
    <property type="nucleotide sequence ID" value="XM_030902565.1"/>
</dbReference>
<evidence type="ECO:0000313" key="9">
    <source>
        <dbReference type="RefSeq" id="XP_030758425.1"/>
    </source>
</evidence>
<sequence>MAQKDHEAKEDSMDLDDILPQVGEFGTYQKLMLWLICLPACFPCGFGAFNQLFMTDTPEHWCYVPELQNLTAEDRKDLSIPRTNGTFSKCSKYAVNFTTVLEEIWEYPSNSINRSLWKTEECRNGWEYNTSVVQSSIVIDFDLVCDKAIYPTLGLVSLNLGGPFGVYFFGWLNDRIGRKKTFFFCLTTFIIGGVMTAISPEFWWWATGRFVIGLTIPAIYQIPFIISLELVGPNYRSFVTVLTCLFYTVGLIMLAGITYLVRDWVYLNLITSLPFVLYYIYWFYLPESPRWLLAKGKFEEASTILESLARTNKKELPSSFKQQLKQKMMNKGNLDYDDDTPKNLGLSDLCGTPNMRLKTLLITLNWFANNMVYVGLSYYGPSLGSNEYLSFLLSSVVELPSYVSAWLLIDRWGRRWPLCICMILSGLSCIATVLIPPDNEVATLVLFLISKSTISASFFIIYPFAGELYPTAIRGLGIGTSAYIAGLGLIIIPFVTYLGSEVLVLPIIIMGIVSIFGGFCGLRLPETLHHRLPQTLEEGEEFGKNFTVDDCLRCIPLNPSDTTGSYEDLEMAAIKVTEETPLDPTPEQQRKISIKKIVRQESVMDTQKAADGAMLMTYWF</sequence>
<keyword evidence="7" id="KW-1185">Reference proteome</keyword>
<dbReference type="RefSeq" id="XP_030758426.1">
    <property type="nucleotide sequence ID" value="XM_030902566.1"/>
</dbReference>
<dbReference type="InterPro" id="IPR036259">
    <property type="entry name" value="MFS_trans_sf"/>
</dbReference>
<feature type="transmembrane region" description="Helical" evidence="5">
    <location>
        <begin position="388"/>
        <end position="409"/>
    </location>
</feature>
<dbReference type="Gene3D" id="1.20.1250.20">
    <property type="entry name" value="MFS general substrate transporter like domains"/>
    <property type="match status" value="1"/>
</dbReference>
<keyword evidence="4 5" id="KW-0472">Membrane</keyword>
<feature type="transmembrane region" description="Helical" evidence="5">
    <location>
        <begin position="265"/>
        <end position="285"/>
    </location>
</feature>
<feature type="transmembrane region" description="Helical" evidence="5">
    <location>
        <begin position="359"/>
        <end position="376"/>
    </location>
</feature>
<feature type="transmembrane region" description="Helical" evidence="5">
    <location>
        <begin position="416"/>
        <end position="435"/>
    </location>
</feature>
<evidence type="ECO:0000313" key="7">
    <source>
        <dbReference type="Proteomes" id="UP000504635"/>
    </source>
</evidence>
<evidence type="ECO:0000313" key="11">
    <source>
        <dbReference type="RefSeq" id="XP_030758427.1"/>
    </source>
</evidence>
<evidence type="ECO:0000256" key="1">
    <source>
        <dbReference type="ARBA" id="ARBA00004141"/>
    </source>
</evidence>
<organism evidence="7 8">
    <name type="scientific">Sitophilus oryzae</name>
    <name type="common">Rice weevil</name>
    <name type="synonym">Curculio oryzae</name>
    <dbReference type="NCBI Taxonomy" id="7048"/>
    <lineage>
        <taxon>Eukaryota</taxon>
        <taxon>Metazoa</taxon>
        <taxon>Ecdysozoa</taxon>
        <taxon>Arthropoda</taxon>
        <taxon>Hexapoda</taxon>
        <taxon>Insecta</taxon>
        <taxon>Pterygota</taxon>
        <taxon>Neoptera</taxon>
        <taxon>Endopterygota</taxon>
        <taxon>Coleoptera</taxon>
        <taxon>Polyphaga</taxon>
        <taxon>Cucujiformia</taxon>
        <taxon>Curculionidae</taxon>
        <taxon>Dryophthorinae</taxon>
        <taxon>Sitophilus</taxon>
    </lineage>
</organism>
<evidence type="ECO:0000256" key="4">
    <source>
        <dbReference type="ARBA" id="ARBA00023136"/>
    </source>
</evidence>
<evidence type="ECO:0000256" key="5">
    <source>
        <dbReference type="SAM" id="Phobius"/>
    </source>
</evidence>
<feature type="transmembrane region" description="Helical" evidence="5">
    <location>
        <begin position="181"/>
        <end position="198"/>
    </location>
</feature>
<dbReference type="InterPro" id="IPR005828">
    <property type="entry name" value="MFS_sugar_transport-like"/>
</dbReference>
<evidence type="ECO:0000256" key="3">
    <source>
        <dbReference type="ARBA" id="ARBA00022989"/>
    </source>
</evidence>
<protein>
    <submittedName>
        <fullName evidence="8 9">Carcinine transporter isoform X1</fullName>
    </submittedName>
</protein>
<feature type="transmembrane region" description="Helical" evidence="5">
    <location>
        <begin position="503"/>
        <end position="522"/>
    </location>
</feature>
<dbReference type="GeneID" id="115884083"/>
<dbReference type="RefSeq" id="XP_030758427.1">
    <property type="nucleotide sequence ID" value="XM_030902567.1"/>
</dbReference>
<dbReference type="GO" id="GO:0022857">
    <property type="term" value="F:transmembrane transporter activity"/>
    <property type="evidence" value="ECO:0007669"/>
    <property type="project" value="InterPro"/>
</dbReference>
<evidence type="ECO:0000313" key="8">
    <source>
        <dbReference type="RefSeq" id="XP_030758424.1"/>
    </source>
</evidence>
<feature type="transmembrane region" description="Helical" evidence="5">
    <location>
        <begin position="31"/>
        <end position="49"/>
    </location>
</feature>
<name>A0A6J2Y5W1_SITOR</name>